<organism evidence="1 2">
    <name type="scientific">Diatrype stigma</name>
    <dbReference type="NCBI Taxonomy" id="117547"/>
    <lineage>
        <taxon>Eukaryota</taxon>
        <taxon>Fungi</taxon>
        <taxon>Dikarya</taxon>
        <taxon>Ascomycota</taxon>
        <taxon>Pezizomycotina</taxon>
        <taxon>Sordariomycetes</taxon>
        <taxon>Xylariomycetidae</taxon>
        <taxon>Xylariales</taxon>
        <taxon>Diatrypaceae</taxon>
        <taxon>Diatrype</taxon>
    </lineage>
</organism>
<dbReference type="AlphaFoldDB" id="A0AAN9URU7"/>
<comment type="caution">
    <text evidence="1">The sequence shown here is derived from an EMBL/GenBank/DDBJ whole genome shotgun (WGS) entry which is preliminary data.</text>
</comment>
<evidence type="ECO:0000313" key="2">
    <source>
        <dbReference type="Proteomes" id="UP001320420"/>
    </source>
</evidence>
<reference evidence="1 2" key="1">
    <citation type="submission" date="2024-02" db="EMBL/GenBank/DDBJ databases">
        <title>De novo assembly and annotation of 12 fungi associated with fruit tree decline syndrome in Ontario, Canada.</title>
        <authorList>
            <person name="Sulman M."/>
            <person name="Ellouze W."/>
            <person name="Ilyukhin E."/>
        </authorList>
    </citation>
    <scope>NUCLEOTIDE SEQUENCE [LARGE SCALE GENOMIC DNA]</scope>
    <source>
        <strain evidence="1 2">M11/M66-122</strain>
    </source>
</reference>
<accession>A0AAN9URU7</accession>
<dbReference type="Pfam" id="PF00023">
    <property type="entry name" value="Ank"/>
    <property type="match status" value="1"/>
</dbReference>
<gene>
    <name evidence="1" type="ORF">SLS62_006849</name>
</gene>
<dbReference type="Gene3D" id="1.25.40.20">
    <property type="entry name" value="Ankyrin repeat-containing domain"/>
    <property type="match status" value="1"/>
</dbReference>
<sequence>MPLEILLQIVGHMDPATRIGLAQASPIHFVNANFNIFVQDAQFQVQLQDTPPHTETDDTRPLLLWAIENNVGLPVLDQIITAYQHVNPGQWADSIWGPLARELPTPLWAAIRVARPDVVDLLLQRGANYGTRYCLMLRGRCNRQGYPHHQCLHPPAHPAPLEQCSDALEYAVRAVSTYLDHRDQRQAIVRRLVQAGARFELLDAGDNISALFRRATWHGLHDVLILMMDEILNLPSGDTRRARLAGALDEMLRRVACDLPRDGDHNMLLEYLVNRWAPTTYHIQQLYDNCQAEGRLHSMAAIRRARRALGLQR</sequence>
<dbReference type="InterPro" id="IPR002110">
    <property type="entry name" value="Ankyrin_rpt"/>
</dbReference>
<keyword evidence="2" id="KW-1185">Reference proteome</keyword>
<protein>
    <submittedName>
        <fullName evidence="1">Uncharacterized protein</fullName>
    </submittedName>
</protein>
<dbReference type="InterPro" id="IPR036770">
    <property type="entry name" value="Ankyrin_rpt-contain_sf"/>
</dbReference>
<dbReference type="Proteomes" id="UP001320420">
    <property type="component" value="Unassembled WGS sequence"/>
</dbReference>
<dbReference type="EMBL" id="JAKJXP020000053">
    <property type="protein sequence ID" value="KAK7751165.1"/>
    <property type="molecule type" value="Genomic_DNA"/>
</dbReference>
<name>A0AAN9URU7_9PEZI</name>
<proteinExistence type="predicted"/>
<evidence type="ECO:0000313" key="1">
    <source>
        <dbReference type="EMBL" id="KAK7751165.1"/>
    </source>
</evidence>